<comment type="caution">
    <text evidence="1">The sequence shown here is derived from an EMBL/GenBank/DDBJ whole genome shotgun (WGS) entry which is preliminary data.</text>
</comment>
<protein>
    <submittedName>
        <fullName evidence="1">Uncharacterized protein</fullName>
    </submittedName>
</protein>
<organism evidence="1 2">
    <name type="scientific">Vibrio atlanticus</name>
    <dbReference type="NCBI Taxonomy" id="693153"/>
    <lineage>
        <taxon>Bacteria</taxon>
        <taxon>Pseudomonadati</taxon>
        <taxon>Pseudomonadota</taxon>
        <taxon>Gammaproteobacteria</taxon>
        <taxon>Vibrionales</taxon>
        <taxon>Vibrionaceae</taxon>
        <taxon>Vibrio</taxon>
    </lineage>
</organism>
<dbReference type="RefSeq" id="WP_083717881.1">
    <property type="nucleotide sequence ID" value="NZ_JBGOOL010000101.1"/>
</dbReference>
<dbReference type="Proteomes" id="UP001569175">
    <property type="component" value="Unassembled WGS sequence"/>
</dbReference>
<proteinExistence type="predicted"/>
<keyword evidence="2" id="KW-1185">Reference proteome</keyword>
<name>A0ABV4KTR6_9VIBR</name>
<sequence length="143" mass="16043">MKLLPTGEDEVLVVLKGHLLLEELLVEILNSSLSESNPLGIKVSASNMMFARKLELCWALVGHKSVISEVWSSLKMLNQIRNKMSHHVNPQGISDLIDVFVRDVQSYDPFGLVCCASEYKLESAICCLYVILNEQVAHSPRLY</sequence>
<evidence type="ECO:0000313" key="2">
    <source>
        <dbReference type="Proteomes" id="UP001569175"/>
    </source>
</evidence>
<evidence type="ECO:0000313" key="1">
    <source>
        <dbReference type="EMBL" id="MEZ8055810.1"/>
    </source>
</evidence>
<dbReference type="EMBL" id="JBGOOL010000101">
    <property type="protein sequence ID" value="MEZ8055810.1"/>
    <property type="molecule type" value="Genomic_DNA"/>
</dbReference>
<gene>
    <name evidence="1" type="ORF">ACED57_22110</name>
</gene>
<accession>A0ABV4KTR6</accession>
<reference evidence="1 2" key="1">
    <citation type="submission" date="2024-06" db="EMBL/GenBank/DDBJ databases">
        <authorList>
            <person name="Steensen K."/>
            <person name="Seneca J."/>
            <person name="Bartlau N."/>
            <person name="Yu A.X."/>
            <person name="Polz M.F."/>
        </authorList>
    </citation>
    <scope>NUCLEOTIDE SEQUENCE [LARGE SCALE GENOMIC DNA]</scope>
    <source>
        <strain evidence="1 2">1F9</strain>
    </source>
</reference>